<reference evidence="1 2" key="1">
    <citation type="submission" date="2019-02" db="EMBL/GenBank/DDBJ databases">
        <title>Deep-cultivation of Planctomycetes and their phenomic and genomic characterization uncovers novel biology.</title>
        <authorList>
            <person name="Wiegand S."/>
            <person name="Jogler M."/>
            <person name="Boedeker C."/>
            <person name="Pinto D."/>
            <person name="Vollmers J."/>
            <person name="Rivas-Marin E."/>
            <person name="Kohn T."/>
            <person name="Peeters S.H."/>
            <person name="Heuer A."/>
            <person name="Rast P."/>
            <person name="Oberbeckmann S."/>
            <person name="Bunk B."/>
            <person name="Jeske O."/>
            <person name="Meyerdierks A."/>
            <person name="Storesund J.E."/>
            <person name="Kallscheuer N."/>
            <person name="Luecker S."/>
            <person name="Lage O.M."/>
            <person name="Pohl T."/>
            <person name="Merkel B.J."/>
            <person name="Hornburger P."/>
            <person name="Mueller R.-W."/>
            <person name="Bruemmer F."/>
            <person name="Labrenz M."/>
            <person name="Spormann A.M."/>
            <person name="Op Den Camp H."/>
            <person name="Overmann J."/>
            <person name="Amann R."/>
            <person name="Jetten M.S.M."/>
            <person name="Mascher T."/>
            <person name="Medema M.H."/>
            <person name="Devos D.P."/>
            <person name="Kaster A.-K."/>
            <person name="Ovreas L."/>
            <person name="Rohde M."/>
            <person name="Galperin M.Y."/>
            <person name="Jogler C."/>
        </authorList>
    </citation>
    <scope>NUCLEOTIDE SEQUENCE [LARGE SCALE GENOMIC DNA]</scope>
    <source>
        <strain evidence="1 2">Enr8</strain>
    </source>
</reference>
<evidence type="ECO:0000313" key="2">
    <source>
        <dbReference type="Proteomes" id="UP000318878"/>
    </source>
</evidence>
<dbReference type="Proteomes" id="UP000318878">
    <property type="component" value="Unassembled WGS sequence"/>
</dbReference>
<sequence length="69" mass="7222">MLATSAIGSGSCSGGARSVVFPFSRYLPCCVLRFTVLQVCATRGRSLWLAVTSLGKLRPRTAKGSGNPC</sequence>
<dbReference type="AlphaFoldDB" id="A0A5C5V9I7"/>
<accession>A0A5C5V9I7</accession>
<dbReference type="EMBL" id="SJPF01000002">
    <property type="protein sequence ID" value="TWT34951.1"/>
    <property type="molecule type" value="Genomic_DNA"/>
</dbReference>
<comment type="caution">
    <text evidence="1">The sequence shown here is derived from an EMBL/GenBank/DDBJ whole genome shotgun (WGS) entry which is preliminary data.</text>
</comment>
<proteinExistence type="predicted"/>
<gene>
    <name evidence="1" type="ORF">Enr8_23670</name>
</gene>
<name>A0A5C5V9I7_9BACT</name>
<protein>
    <submittedName>
        <fullName evidence="1">Uncharacterized protein</fullName>
    </submittedName>
</protein>
<keyword evidence="2" id="KW-1185">Reference proteome</keyword>
<evidence type="ECO:0000313" key="1">
    <source>
        <dbReference type="EMBL" id="TWT34951.1"/>
    </source>
</evidence>
<organism evidence="1 2">
    <name type="scientific">Blastopirellula retiformator</name>
    <dbReference type="NCBI Taxonomy" id="2527970"/>
    <lineage>
        <taxon>Bacteria</taxon>
        <taxon>Pseudomonadati</taxon>
        <taxon>Planctomycetota</taxon>
        <taxon>Planctomycetia</taxon>
        <taxon>Pirellulales</taxon>
        <taxon>Pirellulaceae</taxon>
        <taxon>Blastopirellula</taxon>
    </lineage>
</organism>